<evidence type="ECO:0000259" key="3">
    <source>
        <dbReference type="Pfam" id="PF00407"/>
    </source>
</evidence>
<dbReference type="GO" id="GO:0004864">
    <property type="term" value="F:protein phosphatase inhibitor activity"/>
    <property type="evidence" value="ECO:0007669"/>
    <property type="project" value="InterPro"/>
</dbReference>
<dbReference type="FunFam" id="3.30.530.20:FF:000007">
    <property type="entry name" value="Major pollen allergen Bet v 1-A"/>
    <property type="match status" value="1"/>
</dbReference>
<dbReference type="PRINTS" id="PR00634">
    <property type="entry name" value="BETALLERGEN"/>
</dbReference>
<accession>A0A8X8Y9B7</accession>
<evidence type="ECO:0000256" key="2">
    <source>
        <dbReference type="RuleBase" id="RU000409"/>
    </source>
</evidence>
<dbReference type="InterPro" id="IPR023393">
    <property type="entry name" value="START-like_dom_sf"/>
</dbReference>
<dbReference type="AlphaFoldDB" id="A0A8X8Y9B7"/>
<sequence>MGVIVDEEAITCSIPPARIFKAFIVDSHNLIPKILPTVFKSIEYTSGNGGPGSIKVLSYYEGGEVKTMTHRVDELDEQNLVYKFSILEGANMGIDFESASVVNKVEAGPDGGCIFKSTNTYTTKGDNESAIREGIKKGKESVVGFFQAVVGHLQSNPDAYK</sequence>
<dbReference type="GO" id="GO:0005737">
    <property type="term" value="C:cytoplasm"/>
    <property type="evidence" value="ECO:0007669"/>
    <property type="project" value="TreeGrafter"/>
</dbReference>
<dbReference type="CDD" id="cd07816">
    <property type="entry name" value="Bet_v1-like"/>
    <property type="match status" value="1"/>
</dbReference>
<evidence type="ECO:0000256" key="1">
    <source>
        <dbReference type="ARBA" id="ARBA00009744"/>
    </source>
</evidence>
<dbReference type="GO" id="GO:0009738">
    <property type="term" value="P:abscisic acid-activated signaling pathway"/>
    <property type="evidence" value="ECO:0007669"/>
    <property type="project" value="InterPro"/>
</dbReference>
<dbReference type="GO" id="GO:0005634">
    <property type="term" value="C:nucleus"/>
    <property type="evidence" value="ECO:0007669"/>
    <property type="project" value="TreeGrafter"/>
</dbReference>
<keyword evidence="2" id="KW-0611">Plant defense</keyword>
<protein>
    <recommendedName>
        <fullName evidence="3">Bet v I/Major latex protein domain-containing protein</fullName>
    </recommendedName>
</protein>
<dbReference type="GO" id="GO:0010427">
    <property type="term" value="F:abscisic acid binding"/>
    <property type="evidence" value="ECO:0007669"/>
    <property type="project" value="InterPro"/>
</dbReference>
<dbReference type="Gene3D" id="3.30.530.20">
    <property type="match status" value="1"/>
</dbReference>
<dbReference type="InterPro" id="IPR024949">
    <property type="entry name" value="Bet_v_I_allergen"/>
</dbReference>
<feature type="domain" description="Bet v I/Major latex protein" evidence="3">
    <location>
        <begin position="10"/>
        <end position="137"/>
    </location>
</feature>
<dbReference type="GO" id="GO:0038023">
    <property type="term" value="F:signaling receptor activity"/>
    <property type="evidence" value="ECO:0007669"/>
    <property type="project" value="InterPro"/>
</dbReference>
<dbReference type="Pfam" id="PF00407">
    <property type="entry name" value="Bet_v_1"/>
    <property type="match status" value="1"/>
</dbReference>
<keyword evidence="5" id="KW-1185">Reference proteome</keyword>
<reference evidence="4" key="2">
    <citation type="submission" date="2020-08" db="EMBL/GenBank/DDBJ databases">
        <title>Plant Genome Project.</title>
        <authorList>
            <person name="Zhang R.-G."/>
        </authorList>
    </citation>
    <scope>NUCLEOTIDE SEQUENCE</scope>
    <source>
        <strain evidence="4">Huo1</strain>
        <tissue evidence="4">Leaf</tissue>
    </source>
</reference>
<dbReference type="Proteomes" id="UP000298416">
    <property type="component" value="Unassembled WGS sequence"/>
</dbReference>
<evidence type="ECO:0000313" key="4">
    <source>
        <dbReference type="EMBL" id="KAG6428333.1"/>
    </source>
</evidence>
<gene>
    <name evidence="4" type="ORF">SASPL_112584</name>
</gene>
<reference evidence="4" key="1">
    <citation type="submission" date="2018-01" db="EMBL/GenBank/DDBJ databases">
        <authorList>
            <person name="Mao J.F."/>
        </authorList>
    </citation>
    <scope>NUCLEOTIDE SEQUENCE</scope>
    <source>
        <strain evidence="4">Huo1</strain>
        <tissue evidence="4">Leaf</tissue>
    </source>
</reference>
<dbReference type="GO" id="GO:0006952">
    <property type="term" value="P:defense response"/>
    <property type="evidence" value="ECO:0007669"/>
    <property type="project" value="UniProtKB-KW"/>
</dbReference>
<dbReference type="PANTHER" id="PTHR31213:SF70">
    <property type="entry name" value="MAJOR ALLERGEN PRU AR 1-LIKE"/>
    <property type="match status" value="1"/>
</dbReference>
<dbReference type="OrthoDB" id="1880172at2759"/>
<proteinExistence type="inferred from homology"/>
<dbReference type="InterPro" id="IPR000916">
    <property type="entry name" value="Bet_v_I/MLP"/>
</dbReference>
<keyword evidence="2" id="KW-0568">Pathogenesis-related protein</keyword>
<dbReference type="PROSITE" id="PS00451">
    <property type="entry name" value="PATHOGENESIS_BETVI"/>
    <property type="match status" value="1"/>
</dbReference>
<comment type="similarity">
    <text evidence="1 2">Belongs to the BetVI family.</text>
</comment>
<organism evidence="4">
    <name type="scientific">Salvia splendens</name>
    <name type="common">Scarlet sage</name>
    <dbReference type="NCBI Taxonomy" id="180675"/>
    <lineage>
        <taxon>Eukaryota</taxon>
        <taxon>Viridiplantae</taxon>
        <taxon>Streptophyta</taxon>
        <taxon>Embryophyta</taxon>
        <taxon>Tracheophyta</taxon>
        <taxon>Spermatophyta</taxon>
        <taxon>Magnoliopsida</taxon>
        <taxon>eudicotyledons</taxon>
        <taxon>Gunneridae</taxon>
        <taxon>Pentapetalae</taxon>
        <taxon>asterids</taxon>
        <taxon>lamiids</taxon>
        <taxon>Lamiales</taxon>
        <taxon>Lamiaceae</taxon>
        <taxon>Nepetoideae</taxon>
        <taxon>Mentheae</taxon>
        <taxon>Salviinae</taxon>
        <taxon>Salvia</taxon>
        <taxon>Salvia subgen. Calosphace</taxon>
        <taxon>core Calosphace</taxon>
    </lineage>
</organism>
<dbReference type="InterPro" id="IPR050279">
    <property type="entry name" value="Plant_def-hormone_signal"/>
</dbReference>
<dbReference type="PANTHER" id="PTHR31213">
    <property type="entry name" value="OS08G0374000 PROTEIN-RELATED"/>
    <property type="match status" value="1"/>
</dbReference>
<evidence type="ECO:0000313" key="5">
    <source>
        <dbReference type="Proteomes" id="UP000298416"/>
    </source>
</evidence>
<dbReference type="EMBL" id="PNBA02000004">
    <property type="protein sequence ID" value="KAG6428333.1"/>
    <property type="molecule type" value="Genomic_DNA"/>
</dbReference>
<name>A0A8X8Y9B7_SALSN</name>
<dbReference type="SUPFAM" id="SSF55961">
    <property type="entry name" value="Bet v1-like"/>
    <property type="match status" value="1"/>
</dbReference>
<comment type="caution">
    <text evidence="4">The sequence shown here is derived from an EMBL/GenBank/DDBJ whole genome shotgun (WGS) entry which is preliminary data.</text>
</comment>